<name>A0AAU7DI57_9BACT</name>
<dbReference type="SUPFAM" id="SSF144091">
    <property type="entry name" value="Rhomboid-like"/>
    <property type="match status" value="1"/>
</dbReference>
<dbReference type="PANTHER" id="PTHR43731:SF14">
    <property type="entry name" value="PRESENILIN-ASSOCIATED RHOMBOID-LIKE PROTEIN, MITOCHONDRIAL"/>
    <property type="match status" value="1"/>
</dbReference>
<reference evidence="9" key="1">
    <citation type="submission" date="2023-03" db="EMBL/GenBank/DDBJ databases">
        <title>Edaphobacter sp.</title>
        <authorList>
            <person name="Huber K.J."/>
            <person name="Papendorf J."/>
            <person name="Pilke C."/>
            <person name="Bunk B."/>
            <person name="Sproeer C."/>
            <person name="Pester M."/>
        </authorList>
    </citation>
    <scope>NUCLEOTIDE SEQUENCE</scope>
    <source>
        <strain evidence="9">DSM 110680</strain>
    </source>
</reference>
<feature type="transmembrane region" description="Helical" evidence="7">
    <location>
        <begin position="96"/>
        <end position="116"/>
    </location>
</feature>
<dbReference type="EC" id="3.4.21.-" evidence="9"/>
<accession>A0AAU7DI57</accession>
<evidence type="ECO:0000256" key="2">
    <source>
        <dbReference type="ARBA" id="ARBA00009045"/>
    </source>
</evidence>
<feature type="transmembrane region" description="Helical" evidence="7">
    <location>
        <begin position="17"/>
        <end position="38"/>
    </location>
</feature>
<comment type="similarity">
    <text evidence="2">Belongs to the peptidase S54 family.</text>
</comment>
<dbReference type="GO" id="GO:0004252">
    <property type="term" value="F:serine-type endopeptidase activity"/>
    <property type="evidence" value="ECO:0007669"/>
    <property type="project" value="InterPro"/>
</dbReference>
<keyword evidence="5 7" id="KW-1133">Transmembrane helix</keyword>
<dbReference type="InterPro" id="IPR050925">
    <property type="entry name" value="Rhomboid_protease_S54"/>
</dbReference>
<keyword evidence="6 7" id="KW-0472">Membrane</keyword>
<comment type="subcellular location">
    <subcellularLocation>
        <location evidence="1">Membrane</location>
        <topology evidence="1">Multi-pass membrane protein</topology>
    </subcellularLocation>
</comment>
<protein>
    <submittedName>
        <fullName evidence="9">Rhomboid family intramembrane serine protease</fullName>
        <ecNumber evidence="9">3.4.21.-</ecNumber>
    </submittedName>
</protein>
<feature type="transmembrane region" description="Helical" evidence="7">
    <location>
        <begin position="58"/>
        <end position="84"/>
    </location>
</feature>
<feature type="transmembrane region" description="Helical" evidence="7">
    <location>
        <begin position="122"/>
        <end position="142"/>
    </location>
</feature>
<evidence type="ECO:0000256" key="1">
    <source>
        <dbReference type="ARBA" id="ARBA00004141"/>
    </source>
</evidence>
<feature type="domain" description="Peptidase S54 rhomboid" evidence="8">
    <location>
        <begin position="58"/>
        <end position="210"/>
    </location>
</feature>
<proteinExistence type="inferred from homology"/>
<dbReference type="PANTHER" id="PTHR43731">
    <property type="entry name" value="RHOMBOID PROTEASE"/>
    <property type="match status" value="1"/>
</dbReference>
<sequence>MGGFIPLGDASRPPTRFAVVTLLIIVLNVWVFFQELTYGDRFVYIWSAVPNRIIHGHAWITILTSMFMHASWMHIIGNMIYLWAFGREIENAMGPIRFAIFYLIGGIVAMSAQILGDPFSRIPALGASGAIAAVMGAFLITFPRDRIRTLVFFLIFFRITLIPAALLIGFWFVMQVLNVGSVAQVRTGGVAYLAHIGGFLFGVVTAKLFISPQRMTYRRFS</sequence>
<evidence type="ECO:0000259" key="8">
    <source>
        <dbReference type="Pfam" id="PF01694"/>
    </source>
</evidence>
<dbReference type="InterPro" id="IPR035952">
    <property type="entry name" value="Rhomboid-like_sf"/>
</dbReference>
<keyword evidence="3 7" id="KW-0812">Transmembrane</keyword>
<dbReference type="InterPro" id="IPR022764">
    <property type="entry name" value="Peptidase_S54_rhomboid_dom"/>
</dbReference>
<dbReference type="EMBL" id="CP121196">
    <property type="protein sequence ID" value="XBH17782.1"/>
    <property type="molecule type" value="Genomic_DNA"/>
</dbReference>
<evidence type="ECO:0000256" key="4">
    <source>
        <dbReference type="ARBA" id="ARBA00022801"/>
    </source>
</evidence>
<evidence type="ECO:0000256" key="6">
    <source>
        <dbReference type="ARBA" id="ARBA00023136"/>
    </source>
</evidence>
<evidence type="ECO:0000256" key="5">
    <source>
        <dbReference type="ARBA" id="ARBA00022989"/>
    </source>
</evidence>
<evidence type="ECO:0000256" key="7">
    <source>
        <dbReference type="SAM" id="Phobius"/>
    </source>
</evidence>
<dbReference type="GO" id="GO:0016020">
    <property type="term" value="C:membrane"/>
    <property type="evidence" value="ECO:0007669"/>
    <property type="project" value="UniProtKB-SubCell"/>
</dbReference>
<feature type="transmembrane region" description="Helical" evidence="7">
    <location>
        <begin position="149"/>
        <end position="172"/>
    </location>
</feature>
<gene>
    <name evidence="9" type="ORF">P8935_00265</name>
</gene>
<feature type="transmembrane region" description="Helical" evidence="7">
    <location>
        <begin position="192"/>
        <end position="210"/>
    </location>
</feature>
<organism evidence="9">
    <name type="scientific">Telmatobacter sp. DSM 110680</name>
    <dbReference type="NCBI Taxonomy" id="3036704"/>
    <lineage>
        <taxon>Bacteria</taxon>
        <taxon>Pseudomonadati</taxon>
        <taxon>Acidobacteriota</taxon>
        <taxon>Terriglobia</taxon>
        <taxon>Terriglobales</taxon>
        <taxon>Acidobacteriaceae</taxon>
        <taxon>Telmatobacter</taxon>
    </lineage>
</organism>
<keyword evidence="4 9" id="KW-0378">Hydrolase</keyword>
<dbReference type="RefSeq" id="WP_348263007.1">
    <property type="nucleotide sequence ID" value="NZ_CP121196.1"/>
</dbReference>
<dbReference type="GO" id="GO:0006508">
    <property type="term" value="P:proteolysis"/>
    <property type="evidence" value="ECO:0007669"/>
    <property type="project" value="UniProtKB-KW"/>
</dbReference>
<dbReference type="AlphaFoldDB" id="A0AAU7DI57"/>
<dbReference type="Pfam" id="PF01694">
    <property type="entry name" value="Rhomboid"/>
    <property type="match status" value="1"/>
</dbReference>
<evidence type="ECO:0000313" key="9">
    <source>
        <dbReference type="EMBL" id="XBH17782.1"/>
    </source>
</evidence>
<keyword evidence="9" id="KW-0645">Protease</keyword>
<dbReference type="Gene3D" id="1.20.1540.10">
    <property type="entry name" value="Rhomboid-like"/>
    <property type="match status" value="1"/>
</dbReference>
<evidence type="ECO:0000256" key="3">
    <source>
        <dbReference type="ARBA" id="ARBA00022692"/>
    </source>
</evidence>